<evidence type="ECO:0000313" key="3">
    <source>
        <dbReference type="Proteomes" id="UP000056090"/>
    </source>
</evidence>
<dbReference type="KEGG" id="aal:EP13_16065"/>
<feature type="chain" id="PRO_5001708106" description="DUF2884 domain-containing protein" evidence="1">
    <location>
        <begin position="23"/>
        <end position="265"/>
    </location>
</feature>
<keyword evidence="1" id="KW-0732">Signal</keyword>
<dbReference type="RefSeq" id="WP_044058108.1">
    <property type="nucleotide sequence ID" value="NZ_CBCSKJ010000009.1"/>
</dbReference>
<evidence type="ECO:0008006" key="4">
    <source>
        <dbReference type="Google" id="ProtNLM"/>
    </source>
</evidence>
<dbReference type="GeneID" id="78256402"/>
<reference evidence="2 3" key="1">
    <citation type="submission" date="2014-06" db="EMBL/GenBank/DDBJ databases">
        <title>Genomes of Alteromonas australica, a world apart.</title>
        <authorList>
            <person name="Gonzaga A."/>
            <person name="Lopez-Perez M."/>
            <person name="Rodriguez-Valera F."/>
        </authorList>
    </citation>
    <scope>NUCLEOTIDE SEQUENCE [LARGE SCALE GENOMIC DNA]</scope>
    <source>
        <strain evidence="2 3">H 17</strain>
    </source>
</reference>
<protein>
    <recommendedName>
        <fullName evidence="4">DUF2884 domain-containing protein</fullName>
    </recommendedName>
</protein>
<feature type="signal peptide" evidence="1">
    <location>
        <begin position="1"/>
        <end position="22"/>
    </location>
</feature>
<dbReference type="EMBL" id="CP008849">
    <property type="protein sequence ID" value="AIG00076.1"/>
    <property type="molecule type" value="Genomic_DNA"/>
</dbReference>
<dbReference type="Proteomes" id="UP000056090">
    <property type="component" value="Chromosome"/>
</dbReference>
<dbReference type="InterPro" id="IPR021307">
    <property type="entry name" value="DUF2884"/>
</dbReference>
<gene>
    <name evidence="2" type="ORF">EP13_16065</name>
</gene>
<keyword evidence="3" id="KW-1185">Reference proteome</keyword>
<name>A0A075P538_9ALTE</name>
<sequence length="265" mass="29433">MKTSALASLSLLSVMVMSPALAHNNECDIELSGHIQYQPGFLTVEMEDGGTLTIDAAHTLTINHEPISLNSEQQKWVGQYYDNIDMAIPMTLSIASEGLDLANVAVTEVFGELLGEDNGLTQDFGELFTSLEEKLAHSFYDENGTIYIDSTKFDEPGWFDESWEAEFESQIESLVSESMGRLLIAIGTQMLWDGGDMSEFEAKMERFGESLEHRMEAQADALEEKADALCDVLEEADYAETKMQKSIPGLSELNLLDMDSHSMKM</sequence>
<accession>A0A075P538</accession>
<dbReference type="eggNOG" id="ENOG5032RF1">
    <property type="taxonomic scope" value="Bacteria"/>
</dbReference>
<dbReference type="AlphaFoldDB" id="A0A075P538"/>
<proteinExistence type="predicted"/>
<evidence type="ECO:0000256" key="1">
    <source>
        <dbReference type="SAM" id="SignalP"/>
    </source>
</evidence>
<evidence type="ECO:0000313" key="2">
    <source>
        <dbReference type="EMBL" id="AIG00076.1"/>
    </source>
</evidence>
<organism evidence="2 3">
    <name type="scientific">Alteromonas australica</name>
    <dbReference type="NCBI Taxonomy" id="589873"/>
    <lineage>
        <taxon>Bacteria</taxon>
        <taxon>Pseudomonadati</taxon>
        <taxon>Pseudomonadota</taxon>
        <taxon>Gammaproteobacteria</taxon>
        <taxon>Alteromonadales</taxon>
        <taxon>Alteromonadaceae</taxon>
        <taxon>Alteromonas/Salinimonas group</taxon>
        <taxon>Alteromonas</taxon>
    </lineage>
</organism>
<dbReference type="Pfam" id="PF11101">
    <property type="entry name" value="DUF2884"/>
    <property type="match status" value="1"/>
</dbReference>